<evidence type="ECO:0000313" key="3">
    <source>
        <dbReference type="Proteomes" id="UP000005297"/>
    </source>
</evidence>
<protein>
    <recommendedName>
        <fullName evidence="1">Phosphotyrosine protein phosphatase I domain-containing protein</fullName>
    </recommendedName>
</protein>
<dbReference type="AlphaFoldDB" id="Q0EYV7"/>
<dbReference type="OrthoDB" id="9793058at2"/>
<sequence length="173" mass="19265">MDHRVRNQHPLSELPGIRVLFQSRDNPLRAQLAEHLLKHLGKGHFVVCSLPEQPVDPRVANVLAELKIETTPEIAAVMPGNDAPDSFDYIITMCDQSTASCDGRDELCPNIPDNRPGGCWAFANPLDADSEEGVLTLLRRVRDEMSNRLCIWIPAAMHAHRKRNTGRVAQSSI</sequence>
<dbReference type="EMBL" id="AATS01000008">
    <property type="protein sequence ID" value="EAU54450.1"/>
    <property type="molecule type" value="Genomic_DNA"/>
</dbReference>
<dbReference type="InterPro" id="IPR036196">
    <property type="entry name" value="Ptyr_pPase_sf"/>
</dbReference>
<dbReference type="SUPFAM" id="SSF52788">
    <property type="entry name" value="Phosphotyrosine protein phosphatases I"/>
    <property type="match status" value="1"/>
</dbReference>
<organism evidence="2 3">
    <name type="scientific">Mariprofundus ferrooxydans PV-1</name>
    <dbReference type="NCBI Taxonomy" id="314345"/>
    <lineage>
        <taxon>Bacteria</taxon>
        <taxon>Pseudomonadati</taxon>
        <taxon>Pseudomonadota</taxon>
        <taxon>Candidatius Mariprofundia</taxon>
        <taxon>Mariprofundales</taxon>
        <taxon>Mariprofundaceae</taxon>
        <taxon>Mariprofundus</taxon>
    </lineage>
</organism>
<keyword evidence="3" id="KW-1185">Reference proteome</keyword>
<dbReference type="Proteomes" id="UP000005297">
    <property type="component" value="Unassembled WGS sequence"/>
</dbReference>
<accession>Q0EYV7</accession>
<reference evidence="2 3" key="1">
    <citation type="submission" date="2006-09" db="EMBL/GenBank/DDBJ databases">
        <authorList>
            <person name="Emerson D."/>
            <person name="Ferriera S."/>
            <person name="Johnson J."/>
            <person name="Kravitz S."/>
            <person name="Halpern A."/>
            <person name="Remington K."/>
            <person name="Beeson K."/>
            <person name="Tran B."/>
            <person name="Rogers Y.-H."/>
            <person name="Friedman R."/>
            <person name="Venter J.C."/>
        </authorList>
    </citation>
    <scope>NUCLEOTIDE SEQUENCE [LARGE SCALE GENOMIC DNA]</scope>
    <source>
        <strain evidence="2 3">PV-1</strain>
    </source>
</reference>
<gene>
    <name evidence="2" type="ORF">SPV1_08531</name>
</gene>
<evidence type="ECO:0000313" key="2">
    <source>
        <dbReference type="EMBL" id="EAU54450.1"/>
    </source>
</evidence>
<dbReference type="Gene3D" id="3.40.50.2300">
    <property type="match status" value="1"/>
</dbReference>
<dbReference type="RefSeq" id="WP_009849230.1">
    <property type="nucleotide sequence ID" value="NZ_DS022294.1"/>
</dbReference>
<dbReference type="SMART" id="SM00226">
    <property type="entry name" value="LMWPc"/>
    <property type="match status" value="1"/>
</dbReference>
<dbReference type="eggNOG" id="COG0394">
    <property type="taxonomic scope" value="Bacteria"/>
</dbReference>
<dbReference type="HOGENOM" id="CLU_1545793_0_0_0"/>
<feature type="domain" description="Phosphotyrosine protein phosphatase I" evidence="1">
    <location>
        <begin position="17"/>
        <end position="155"/>
    </location>
</feature>
<evidence type="ECO:0000259" key="1">
    <source>
        <dbReference type="SMART" id="SM00226"/>
    </source>
</evidence>
<dbReference type="Pfam" id="PF01451">
    <property type="entry name" value="LMWPc"/>
    <property type="match status" value="1"/>
</dbReference>
<comment type="caution">
    <text evidence="2">The sequence shown here is derived from an EMBL/GenBank/DDBJ whole genome shotgun (WGS) entry which is preliminary data.</text>
</comment>
<dbReference type="InterPro" id="IPR023485">
    <property type="entry name" value="Ptyr_pPase"/>
</dbReference>
<proteinExistence type="predicted"/>
<dbReference type="STRING" id="314344.AL013_03335"/>
<dbReference type="InParanoid" id="Q0EYV7"/>
<name>Q0EYV7_9PROT</name>